<name>A0ABT6CKS3_9SPHN</name>
<dbReference type="InterPro" id="IPR010699">
    <property type="entry name" value="DUF1275"/>
</dbReference>
<dbReference type="EMBL" id="JAROCY010000005">
    <property type="protein sequence ID" value="MDF8332942.1"/>
    <property type="molecule type" value="Genomic_DNA"/>
</dbReference>
<comment type="caution">
    <text evidence="2">The sequence shown here is derived from an EMBL/GenBank/DDBJ whole genome shotgun (WGS) entry which is preliminary data.</text>
</comment>
<feature type="transmembrane region" description="Helical" evidence="1">
    <location>
        <begin position="87"/>
        <end position="103"/>
    </location>
</feature>
<gene>
    <name evidence="2" type="ORF">POM99_07005</name>
</gene>
<organism evidence="2 3">
    <name type="scientific">Novosphingobium cyanobacteriorum</name>
    <dbReference type="NCBI Taxonomy" id="3024215"/>
    <lineage>
        <taxon>Bacteria</taxon>
        <taxon>Pseudomonadati</taxon>
        <taxon>Pseudomonadota</taxon>
        <taxon>Alphaproteobacteria</taxon>
        <taxon>Sphingomonadales</taxon>
        <taxon>Sphingomonadaceae</taxon>
        <taxon>Novosphingobium</taxon>
    </lineage>
</organism>
<keyword evidence="3" id="KW-1185">Reference proteome</keyword>
<keyword evidence="1" id="KW-0472">Membrane</keyword>
<accession>A0ABT6CKS3</accession>
<evidence type="ECO:0000313" key="3">
    <source>
        <dbReference type="Proteomes" id="UP001222770"/>
    </source>
</evidence>
<proteinExistence type="predicted"/>
<protein>
    <submittedName>
        <fullName evidence="2">YoaK family protein</fullName>
    </submittedName>
</protein>
<dbReference type="Pfam" id="PF06912">
    <property type="entry name" value="DUF1275"/>
    <property type="match status" value="1"/>
</dbReference>
<keyword evidence="1" id="KW-1133">Transmembrane helix</keyword>
<feature type="transmembrane region" description="Helical" evidence="1">
    <location>
        <begin position="54"/>
        <end position="75"/>
    </location>
</feature>
<dbReference type="Proteomes" id="UP001222770">
    <property type="component" value="Unassembled WGS sequence"/>
</dbReference>
<evidence type="ECO:0000256" key="1">
    <source>
        <dbReference type="SAM" id="Phobius"/>
    </source>
</evidence>
<reference evidence="2 3" key="1">
    <citation type="submission" date="2023-03" db="EMBL/GenBank/DDBJ databases">
        <title>Novosphingobium cyanobacteriorum sp. nov., isolated from a eutrophic reservoir during the Microcystis bloom period.</title>
        <authorList>
            <person name="Kang M."/>
            <person name="Le V."/>
            <person name="Ko S.-R."/>
            <person name="Lee S.-A."/>
            <person name="Ahn C.-Y."/>
        </authorList>
    </citation>
    <scope>NUCLEOTIDE SEQUENCE [LARGE SCALE GENOMIC DNA]</scope>
    <source>
        <strain evidence="2 3">HBC54</strain>
    </source>
</reference>
<dbReference type="PANTHER" id="PTHR37314">
    <property type="entry name" value="SLR0142 PROTEIN"/>
    <property type="match status" value="1"/>
</dbReference>
<evidence type="ECO:0000313" key="2">
    <source>
        <dbReference type="EMBL" id="MDF8332942.1"/>
    </source>
</evidence>
<dbReference type="PANTHER" id="PTHR37314:SF4">
    <property type="entry name" value="UPF0700 TRANSMEMBRANE PROTEIN YOAK"/>
    <property type="match status" value="1"/>
</dbReference>
<feature type="transmembrane region" description="Helical" evidence="1">
    <location>
        <begin position="189"/>
        <end position="208"/>
    </location>
</feature>
<feature type="transmembrane region" description="Helical" evidence="1">
    <location>
        <begin position="162"/>
        <end position="182"/>
    </location>
</feature>
<dbReference type="RefSeq" id="WP_277276140.1">
    <property type="nucleotide sequence ID" value="NZ_JAROCY010000005.1"/>
</dbReference>
<sequence>MIRYDRTRRRFAIALAAMAGFVDAVGFLSADGYFVSFMSGNTTRLGVALGTDPARALIPALLIGGFLCGVTGGALLSLRAGRYRKPAVVGLVAALLLAAAALRAAGLELAMLAGLVMAMGAINNTFQRGGEVTVGLTYMTGALVKLGQGLALWLSGKGDAGWTAWGTLWAGLLSGAVLGAFLQDRLPLGCLWIAAGWAVLMTALALRIPSDS</sequence>
<keyword evidence="1" id="KW-0812">Transmembrane</keyword>